<dbReference type="SUPFAM" id="SSF51735">
    <property type="entry name" value="NAD(P)-binding Rossmann-fold domains"/>
    <property type="match status" value="1"/>
</dbReference>
<evidence type="ECO:0000256" key="10">
    <source>
        <dbReference type="ARBA" id="ARBA00049080"/>
    </source>
</evidence>
<keyword evidence="6 12" id="KW-0520">NAD</keyword>
<keyword evidence="2 12" id="KW-0028">Amino-acid biosynthesis</keyword>
<dbReference type="NCBIfam" id="TIGR00036">
    <property type="entry name" value="dapB"/>
    <property type="match status" value="1"/>
</dbReference>
<dbReference type="GO" id="GO:0050661">
    <property type="term" value="F:NADP binding"/>
    <property type="evidence" value="ECO:0007669"/>
    <property type="project" value="UniProtKB-UniRule"/>
</dbReference>
<dbReference type="GO" id="GO:0009089">
    <property type="term" value="P:lysine biosynthetic process via diaminopimelate"/>
    <property type="evidence" value="ECO:0007669"/>
    <property type="project" value="UniProtKB-UniRule"/>
</dbReference>
<sequence length="249" mass="26946">MKITLVGNGRMGRQIADVVAASGTHVIDRVLDVNDTISAGSFEGTDVIIDFTVRSAFLANYPALVASGVPVVVGTTGWDDVMPQVREAVAVEGSSLFYSANYSLGVNIFFRTLREAARLIAPFEQFDIALSEQHHTGKADFPSGTAIKAAEEILKSNPRKRKVVRELEDGRKLQSDELQVASIRLGSVFGVHSALIDSESDTIELTHTAKNRTSFASGAVRAAEWLVQRHAAAPGFYTMDDFLNDLFSA</sequence>
<evidence type="ECO:0000313" key="16">
    <source>
        <dbReference type="Proteomes" id="UP000095185"/>
    </source>
</evidence>
<dbReference type="GO" id="GO:0005829">
    <property type="term" value="C:cytosol"/>
    <property type="evidence" value="ECO:0007669"/>
    <property type="project" value="TreeGrafter"/>
</dbReference>
<dbReference type="STRING" id="274537.BIU88_10040"/>
<comment type="catalytic activity">
    <reaction evidence="10 12">
        <text>(S)-2,3,4,5-tetrahydrodipicolinate + NADP(+) + H2O = (2S,4S)-4-hydroxy-2,3,4,5-tetrahydrodipicolinate + NADPH + H(+)</text>
        <dbReference type="Rhea" id="RHEA:35331"/>
        <dbReference type="ChEBI" id="CHEBI:15377"/>
        <dbReference type="ChEBI" id="CHEBI:15378"/>
        <dbReference type="ChEBI" id="CHEBI:16845"/>
        <dbReference type="ChEBI" id="CHEBI:57783"/>
        <dbReference type="ChEBI" id="CHEBI:58349"/>
        <dbReference type="ChEBI" id="CHEBI:67139"/>
        <dbReference type="EC" id="1.17.1.8"/>
    </reaction>
</comment>
<evidence type="ECO:0000256" key="6">
    <source>
        <dbReference type="ARBA" id="ARBA00023027"/>
    </source>
</evidence>
<dbReference type="KEGG" id="clz:BIU88_10040"/>
<protein>
    <recommendedName>
        <fullName evidence="9 12">4-hydroxy-tetrahydrodipicolinate reductase</fullName>
        <shortName evidence="12">HTPA reductase</shortName>
        <ecNumber evidence="9 12">1.17.1.8</ecNumber>
    </recommendedName>
</protein>
<dbReference type="EMBL" id="CP017305">
    <property type="protein sequence ID" value="AOS84440.1"/>
    <property type="molecule type" value="Genomic_DNA"/>
</dbReference>
<feature type="binding site" evidence="12">
    <location>
        <begin position="74"/>
        <end position="76"/>
    </location>
    <ligand>
        <name>NAD(+)</name>
        <dbReference type="ChEBI" id="CHEBI:57540"/>
    </ligand>
</feature>
<comment type="subcellular location">
    <subcellularLocation>
        <location evidence="12">Cytoplasm</location>
    </subcellularLocation>
</comment>
<keyword evidence="16" id="KW-1185">Reference proteome</keyword>
<dbReference type="GO" id="GO:0008839">
    <property type="term" value="F:4-hydroxy-tetrahydrodipicolinate reductase"/>
    <property type="evidence" value="ECO:0007669"/>
    <property type="project" value="UniProtKB-UniRule"/>
</dbReference>
<feature type="active site" description="Proton donor" evidence="12">
    <location>
        <position position="138"/>
    </location>
</feature>
<comment type="similarity">
    <text evidence="1 12">Belongs to the DapB family.</text>
</comment>
<comment type="caution">
    <text evidence="12">Was originally thought to be a dihydrodipicolinate reductase (DHDPR), catalyzing the conversion of dihydrodipicolinate to tetrahydrodipicolinate. However, it was shown in E.coli that the substrate of the enzymatic reaction is not dihydrodipicolinate (DHDP) but in fact (2S,4S)-4-hydroxy-2,3,4,5-tetrahydrodipicolinic acid (HTPA), the product released by the DapA-catalyzed reaction.</text>
</comment>
<dbReference type="Pfam" id="PF01113">
    <property type="entry name" value="DapB_N"/>
    <property type="match status" value="1"/>
</dbReference>
<evidence type="ECO:0000259" key="13">
    <source>
        <dbReference type="Pfam" id="PF01113"/>
    </source>
</evidence>
<feature type="binding site" evidence="12">
    <location>
        <position position="29"/>
    </location>
    <ligand>
        <name>NADP(+)</name>
        <dbReference type="ChEBI" id="CHEBI:58349"/>
    </ligand>
</feature>
<dbReference type="GO" id="GO:0019877">
    <property type="term" value="P:diaminopimelate biosynthetic process"/>
    <property type="evidence" value="ECO:0007669"/>
    <property type="project" value="UniProtKB-UniRule"/>
</dbReference>
<dbReference type="Gene3D" id="3.30.360.10">
    <property type="entry name" value="Dihydrodipicolinate Reductase, domain 2"/>
    <property type="match status" value="1"/>
</dbReference>
<evidence type="ECO:0000256" key="8">
    <source>
        <dbReference type="ARBA" id="ARBA00037922"/>
    </source>
</evidence>
<gene>
    <name evidence="12" type="primary">dapB</name>
    <name evidence="15" type="ORF">BIU88_10040</name>
</gene>
<dbReference type="GO" id="GO:0051287">
    <property type="term" value="F:NAD binding"/>
    <property type="evidence" value="ECO:0007669"/>
    <property type="project" value="UniProtKB-UniRule"/>
</dbReference>
<dbReference type="InterPro" id="IPR036291">
    <property type="entry name" value="NAD(P)-bd_dom_sf"/>
</dbReference>
<keyword evidence="3 12" id="KW-0521">NADP</keyword>
<comment type="catalytic activity">
    <reaction evidence="11 12">
        <text>(S)-2,3,4,5-tetrahydrodipicolinate + NAD(+) + H2O = (2S,4S)-4-hydroxy-2,3,4,5-tetrahydrodipicolinate + NADH + H(+)</text>
        <dbReference type="Rhea" id="RHEA:35323"/>
        <dbReference type="ChEBI" id="CHEBI:15377"/>
        <dbReference type="ChEBI" id="CHEBI:15378"/>
        <dbReference type="ChEBI" id="CHEBI:16845"/>
        <dbReference type="ChEBI" id="CHEBI:57540"/>
        <dbReference type="ChEBI" id="CHEBI:57945"/>
        <dbReference type="ChEBI" id="CHEBI:67139"/>
        <dbReference type="EC" id="1.17.1.8"/>
    </reaction>
</comment>
<evidence type="ECO:0000256" key="3">
    <source>
        <dbReference type="ARBA" id="ARBA00022857"/>
    </source>
</evidence>
<dbReference type="AlphaFoldDB" id="A0A1D8CZT4"/>
<keyword evidence="7 12" id="KW-0457">Lysine biosynthesis</keyword>
<feature type="domain" description="Dihydrodipicolinate reductase C-terminal" evidence="14">
    <location>
        <begin position="105"/>
        <end position="243"/>
    </location>
</feature>
<dbReference type="Pfam" id="PF05173">
    <property type="entry name" value="DapB_C"/>
    <property type="match status" value="1"/>
</dbReference>
<organism evidence="15 16">
    <name type="scientific">Chlorobaculum limnaeum</name>
    <dbReference type="NCBI Taxonomy" id="274537"/>
    <lineage>
        <taxon>Bacteria</taxon>
        <taxon>Pseudomonadati</taxon>
        <taxon>Chlorobiota</taxon>
        <taxon>Chlorobiia</taxon>
        <taxon>Chlorobiales</taxon>
        <taxon>Chlorobiaceae</taxon>
        <taxon>Chlorobaculum</taxon>
    </lineage>
</organism>
<comment type="subunit">
    <text evidence="12">Homotetramer.</text>
</comment>
<dbReference type="OrthoDB" id="9790352at2"/>
<feature type="binding site" evidence="12">
    <location>
        <position position="28"/>
    </location>
    <ligand>
        <name>NAD(+)</name>
        <dbReference type="ChEBI" id="CHEBI:57540"/>
    </ligand>
</feature>
<dbReference type="SUPFAM" id="SSF55347">
    <property type="entry name" value="Glyceraldehyde-3-phosphate dehydrogenase-like, C-terminal domain"/>
    <property type="match status" value="1"/>
</dbReference>
<name>A0A1D8CZT4_CHLLM</name>
<dbReference type="EC" id="1.17.1.8" evidence="9 12"/>
<keyword evidence="5 12" id="KW-0560">Oxidoreductase</keyword>
<feature type="domain" description="Dihydrodipicolinate reductase N-terminal" evidence="13">
    <location>
        <begin position="1"/>
        <end position="102"/>
    </location>
</feature>
<dbReference type="PIRSF" id="PIRSF000161">
    <property type="entry name" value="DHPR"/>
    <property type="match status" value="1"/>
</dbReference>
<evidence type="ECO:0000256" key="7">
    <source>
        <dbReference type="ARBA" id="ARBA00023154"/>
    </source>
</evidence>
<evidence type="ECO:0000313" key="15">
    <source>
        <dbReference type="EMBL" id="AOS84440.1"/>
    </source>
</evidence>
<evidence type="ECO:0000256" key="12">
    <source>
        <dbReference type="HAMAP-Rule" id="MF_00102"/>
    </source>
</evidence>
<evidence type="ECO:0000256" key="4">
    <source>
        <dbReference type="ARBA" id="ARBA00022915"/>
    </source>
</evidence>
<feature type="active site" description="Proton donor/acceptor" evidence="12">
    <location>
        <position position="134"/>
    </location>
</feature>
<feature type="binding site" evidence="12">
    <location>
        <begin position="144"/>
        <end position="145"/>
    </location>
    <ligand>
        <name>(S)-2,3,4,5-tetrahydrodipicolinate</name>
        <dbReference type="ChEBI" id="CHEBI:16845"/>
    </ligand>
</feature>
<reference evidence="15" key="1">
    <citation type="submission" date="2016-09" db="EMBL/GenBank/DDBJ databases">
        <title>Genome sequence of Chlorobaculum limnaeum.</title>
        <authorList>
            <person name="Liu Z."/>
            <person name="Tank M."/>
            <person name="Bryant D.A."/>
        </authorList>
    </citation>
    <scope>NUCLEOTIDE SEQUENCE [LARGE SCALE GENOMIC DNA]</scope>
    <source>
        <strain evidence="15">DSM 1677</strain>
    </source>
</reference>
<comment type="function">
    <text evidence="12">Catalyzes the conversion of 4-hydroxy-tetrahydrodipicolinate (HTPA) to tetrahydrodipicolinate.</text>
</comment>
<dbReference type="UniPathway" id="UPA00034">
    <property type="reaction ID" value="UER00018"/>
</dbReference>
<dbReference type="InterPro" id="IPR023940">
    <property type="entry name" value="DHDPR_bac"/>
</dbReference>
<dbReference type="RefSeq" id="WP_069810632.1">
    <property type="nucleotide sequence ID" value="NZ_CP017305.1"/>
</dbReference>
<comment type="caution">
    <text evidence="12">Lacks conserved residue(s) required for the propagation of feature annotation.</text>
</comment>
<comment type="pathway">
    <text evidence="8 12">Amino-acid biosynthesis; L-lysine biosynthesis via DAP pathway; (S)-tetrahydrodipicolinate from L-aspartate: step 4/4.</text>
</comment>
<keyword evidence="4 12" id="KW-0220">Diaminopimelate biosynthesis</keyword>
<dbReference type="HAMAP" id="MF_00102">
    <property type="entry name" value="DapB"/>
    <property type="match status" value="1"/>
</dbReference>
<dbReference type="Proteomes" id="UP000095185">
    <property type="component" value="Chromosome"/>
</dbReference>
<dbReference type="InterPro" id="IPR022663">
    <property type="entry name" value="DapB_C"/>
</dbReference>
<evidence type="ECO:0000256" key="9">
    <source>
        <dbReference type="ARBA" id="ARBA00038983"/>
    </source>
</evidence>
<feature type="binding site" evidence="12">
    <location>
        <begin position="99"/>
        <end position="102"/>
    </location>
    <ligand>
        <name>NAD(+)</name>
        <dbReference type="ChEBI" id="CHEBI:57540"/>
    </ligand>
</feature>
<dbReference type="PANTHER" id="PTHR20836:SF0">
    <property type="entry name" value="4-HYDROXY-TETRAHYDRODIPICOLINATE REDUCTASE 1, CHLOROPLASTIC-RELATED"/>
    <property type="match status" value="1"/>
</dbReference>
<dbReference type="GO" id="GO:0016726">
    <property type="term" value="F:oxidoreductase activity, acting on CH or CH2 groups, NAD or NADP as acceptor"/>
    <property type="evidence" value="ECO:0007669"/>
    <property type="project" value="UniProtKB-UniRule"/>
</dbReference>
<evidence type="ECO:0000256" key="11">
    <source>
        <dbReference type="ARBA" id="ARBA00049396"/>
    </source>
</evidence>
<feature type="binding site" evidence="12">
    <location>
        <position position="135"/>
    </location>
    <ligand>
        <name>(S)-2,3,4,5-tetrahydrodipicolinate</name>
        <dbReference type="ChEBI" id="CHEBI:16845"/>
    </ligand>
</feature>
<evidence type="ECO:0000256" key="1">
    <source>
        <dbReference type="ARBA" id="ARBA00006642"/>
    </source>
</evidence>
<dbReference type="PANTHER" id="PTHR20836">
    <property type="entry name" value="DIHYDRODIPICOLINATE REDUCTASE"/>
    <property type="match status" value="1"/>
</dbReference>
<dbReference type="InterPro" id="IPR000846">
    <property type="entry name" value="DapB_N"/>
</dbReference>
<proteinExistence type="inferred from homology"/>
<keyword evidence="12" id="KW-0963">Cytoplasm</keyword>
<evidence type="ECO:0000256" key="2">
    <source>
        <dbReference type="ARBA" id="ARBA00022605"/>
    </source>
</evidence>
<dbReference type="Gene3D" id="3.40.50.720">
    <property type="entry name" value="NAD(P)-binding Rossmann-like Domain"/>
    <property type="match status" value="1"/>
</dbReference>
<accession>A0A1D8CZT4</accession>
<evidence type="ECO:0000256" key="5">
    <source>
        <dbReference type="ARBA" id="ARBA00023002"/>
    </source>
</evidence>
<evidence type="ECO:0000259" key="14">
    <source>
        <dbReference type="Pfam" id="PF05173"/>
    </source>
</evidence>